<dbReference type="SUPFAM" id="SSF52540">
    <property type="entry name" value="P-loop containing nucleoside triphosphate hydrolases"/>
    <property type="match status" value="1"/>
</dbReference>
<proteinExistence type="predicted"/>
<protein>
    <submittedName>
        <fullName evidence="1">Uncharacterized protein</fullName>
    </submittedName>
</protein>
<evidence type="ECO:0000313" key="1">
    <source>
        <dbReference type="EMBL" id="RHG60860.1"/>
    </source>
</evidence>
<comment type="caution">
    <text evidence="1">The sequence shown here is derived from an EMBL/GenBank/DDBJ whole genome shotgun (WGS) entry which is preliminary data.</text>
</comment>
<evidence type="ECO:0000313" key="2">
    <source>
        <dbReference type="Proteomes" id="UP000286595"/>
    </source>
</evidence>
<name>A0A414UCU2_9FIRM</name>
<dbReference type="InterPro" id="IPR027417">
    <property type="entry name" value="P-loop_NTPase"/>
</dbReference>
<dbReference type="EMBL" id="QRIM01000006">
    <property type="protein sequence ID" value="RHG60860.1"/>
    <property type="molecule type" value="Genomic_DNA"/>
</dbReference>
<reference evidence="1 2" key="1">
    <citation type="submission" date="2018-08" db="EMBL/GenBank/DDBJ databases">
        <title>A genome reference for cultivated species of the human gut microbiota.</title>
        <authorList>
            <person name="Zou Y."/>
            <person name="Xue W."/>
            <person name="Luo G."/>
        </authorList>
    </citation>
    <scope>NUCLEOTIDE SEQUENCE [LARGE SCALE GENOMIC DNA]</scope>
    <source>
        <strain evidence="1 2">AM22-12LB</strain>
    </source>
</reference>
<organism evidence="1 2">
    <name type="scientific">Coprococcus comes</name>
    <dbReference type="NCBI Taxonomy" id="410072"/>
    <lineage>
        <taxon>Bacteria</taxon>
        <taxon>Bacillati</taxon>
        <taxon>Bacillota</taxon>
        <taxon>Clostridia</taxon>
        <taxon>Lachnospirales</taxon>
        <taxon>Lachnospiraceae</taxon>
        <taxon>Coprococcus</taxon>
    </lineage>
</organism>
<sequence length="259" mass="30597">MLSCFEVENYGNFIEKLSIKWNQGISCVFGKCGAGKTTLCMALKDIITEQDLKNQYIENNGKFKYIFLIEDIEIEIVYERKKNGRIYCGCIKIEKMLFEFILKNEVNVPIDMIKKSVKYAKVKNLKRETEILEKCMNMFQQKEYVVEVTENDKSVEWNKVRNDLKKEYLKRNSKRTKIKIIDDVDDSEIDRIKKEGIDSEVQIIVFARRSCWINECIAPLDNYYYINGGKMIKMINGIEKEIKTVYQLKKLFLKGIYDI</sequence>
<accession>A0A414UCU2</accession>
<dbReference type="Proteomes" id="UP000286595">
    <property type="component" value="Unassembled WGS sequence"/>
</dbReference>
<dbReference type="Gene3D" id="3.40.50.300">
    <property type="entry name" value="P-loop containing nucleotide triphosphate hydrolases"/>
    <property type="match status" value="1"/>
</dbReference>
<gene>
    <name evidence="1" type="ORF">DW252_06755</name>
</gene>
<dbReference type="AlphaFoldDB" id="A0A414UCU2"/>
<dbReference type="RefSeq" id="WP_118217741.1">
    <property type="nucleotide sequence ID" value="NZ_QRIM01000006.1"/>
</dbReference>